<evidence type="ECO:0000313" key="4">
    <source>
        <dbReference type="EMBL" id="KAF9873369.1"/>
    </source>
</evidence>
<reference evidence="4" key="2">
    <citation type="submission" date="2020-11" db="EMBL/GenBank/DDBJ databases">
        <title>Whole genome sequencing of Colletotrichum sp.</title>
        <authorList>
            <person name="Li H."/>
        </authorList>
    </citation>
    <scope>NUCLEOTIDE SEQUENCE</scope>
    <source>
        <strain evidence="4">CkLH20</strain>
    </source>
</reference>
<reference evidence="4" key="1">
    <citation type="submission" date="2020-03" db="EMBL/GenBank/DDBJ databases">
        <authorList>
            <person name="He L."/>
        </authorList>
    </citation>
    <scope>NUCLEOTIDE SEQUENCE</scope>
    <source>
        <strain evidence="4">CkLH20</strain>
    </source>
</reference>
<dbReference type="InterPro" id="IPR042098">
    <property type="entry name" value="TauD-like_sf"/>
</dbReference>
<comment type="caution">
    <text evidence="4">The sequence shown here is derived from an EMBL/GenBank/DDBJ whole genome shotgun (WGS) entry which is preliminary data.</text>
</comment>
<dbReference type="PANTHER" id="PTHR10696:SF21">
    <property type="entry name" value="TAUD_TFDA-LIKE DOMAIN-CONTAINING PROTEIN"/>
    <property type="match status" value="1"/>
</dbReference>
<protein>
    <submittedName>
        <fullName evidence="4">Taurine catabolism dioxygenase</fullName>
    </submittedName>
</protein>
<organism evidence="4 5">
    <name type="scientific">Colletotrichum karsti</name>
    <dbReference type="NCBI Taxonomy" id="1095194"/>
    <lineage>
        <taxon>Eukaryota</taxon>
        <taxon>Fungi</taxon>
        <taxon>Dikarya</taxon>
        <taxon>Ascomycota</taxon>
        <taxon>Pezizomycotina</taxon>
        <taxon>Sordariomycetes</taxon>
        <taxon>Hypocreomycetidae</taxon>
        <taxon>Glomerellales</taxon>
        <taxon>Glomerellaceae</taxon>
        <taxon>Colletotrichum</taxon>
        <taxon>Colletotrichum boninense species complex</taxon>
    </lineage>
</organism>
<gene>
    <name evidence="4" type="ORF">CkaCkLH20_09182</name>
</gene>
<keyword evidence="1" id="KW-0560">Oxidoreductase</keyword>
<dbReference type="PANTHER" id="PTHR10696">
    <property type="entry name" value="GAMMA-BUTYROBETAINE HYDROXYLASE-RELATED"/>
    <property type="match status" value="1"/>
</dbReference>
<name>A0A9P6HZL7_9PEZI</name>
<accession>A0A9P6HZL7</accession>
<dbReference type="OrthoDB" id="408743at2759"/>
<keyword evidence="4" id="KW-0223">Dioxygenase</keyword>
<evidence type="ECO:0000256" key="1">
    <source>
        <dbReference type="ARBA" id="ARBA00023002"/>
    </source>
</evidence>
<evidence type="ECO:0000313" key="5">
    <source>
        <dbReference type="Proteomes" id="UP000781932"/>
    </source>
</evidence>
<dbReference type="InterPro" id="IPR003819">
    <property type="entry name" value="TauD/TfdA-like"/>
</dbReference>
<feature type="domain" description="TauD/TfdA-like" evidence="3">
    <location>
        <begin position="106"/>
        <end position="325"/>
    </location>
</feature>
<feature type="region of interest" description="Disordered" evidence="2">
    <location>
        <begin position="265"/>
        <end position="291"/>
    </location>
</feature>
<feature type="compositionally biased region" description="Low complexity" evidence="2">
    <location>
        <begin position="345"/>
        <end position="354"/>
    </location>
</feature>
<sequence length="429" mass="45672">MAAVTSGIIPQSGLPASALESWERSNDNVPLFEPFDVPGRQDTASFGLSWSAPFPLGLKATKSLGLEESIEAIIRISQSGYLGRLIKHHGGAVLIRGLPIETPNDYSKVAHAPPELPIWPHSEYGWSTINPAWLTFSALQLPDSGGATPITSAIYIAHELSRQAPEFLSHLLNKGVKYVYRYTVNPLVSNTGTSVRGAYGQEVTDEDDEATAKEKIESEVRRHSERFEWHEDGSLSVTHIVPAIRTHNPTDATVFFGNVTSAWGRSRHHGATRPPFRGDDGSYHPPPTYGDGTPIDVEDLDLLLKLAEEGAVDVEWEKGDLVLLDSGVVTAGGDNRGKRKGGGNTSTSSTSNDSSSRRPGYDSSTCTSSSRDNTTASSSSSHLVSEAGTTTATGADASSSSSSTRDNEGACSATSKDHGGPCCQPSGHQ</sequence>
<dbReference type="EMBL" id="JAATWM020000032">
    <property type="protein sequence ID" value="KAF9873369.1"/>
    <property type="molecule type" value="Genomic_DNA"/>
</dbReference>
<dbReference type="Pfam" id="PF02668">
    <property type="entry name" value="TauD"/>
    <property type="match status" value="1"/>
</dbReference>
<dbReference type="GeneID" id="62164971"/>
<dbReference type="Gene3D" id="3.60.130.10">
    <property type="entry name" value="Clavaminate synthase-like"/>
    <property type="match status" value="1"/>
</dbReference>
<evidence type="ECO:0000259" key="3">
    <source>
        <dbReference type="Pfam" id="PF02668"/>
    </source>
</evidence>
<evidence type="ECO:0000256" key="2">
    <source>
        <dbReference type="SAM" id="MobiDB-lite"/>
    </source>
</evidence>
<dbReference type="Proteomes" id="UP000781932">
    <property type="component" value="Unassembled WGS sequence"/>
</dbReference>
<feature type="compositionally biased region" description="Low complexity" evidence="2">
    <location>
        <begin position="367"/>
        <end position="404"/>
    </location>
</feature>
<dbReference type="RefSeq" id="XP_038742830.1">
    <property type="nucleotide sequence ID" value="XM_038891897.1"/>
</dbReference>
<dbReference type="InterPro" id="IPR050411">
    <property type="entry name" value="AlphaKG_dependent_hydroxylases"/>
</dbReference>
<proteinExistence type="predicted"/>
<feature type="region of interest" description="Disordered" evidence="2">
    <location>
        <begin position="328"/>
        <end position="429"/>
    </location>
</feature>
<dbReference type="GO" id="GO:0051213">
    <property type="term" value="F:dioxygenase activity"/>
    <property type="evidence" value="ECO:0007669"/>
    <property type="project" value="UniProtKB-KW"/>
</dbReference>
<keyword evidence="5" id="KW-1185">Reference proteome</keyword>
<dbReference type="SUPFAM" id="SSF51197">
    <property type="entry name" value="Clavaminate synthase-like"/>
    <property type="match status" value="1"/>
</dbReference>
<dbReference type="AlphaFoldDB" id="A0A9P6HZL7"/>